<dbReference type="Proteomes" id="UP000836788">
    <property type="component" value="Chromosome 13"/>
</dbReference>
<dbReference type="Gene3D" id="1.20.58.160">
    <property type="match status" value="1"/>
</dbReference>
<protein>
    <recommendedName>
        <fullName evidence="3">GAT domain-containing protein</fullName>
    </recommendedName>
</protein>
<dbReference type="EMBL" id="OU594954">
    <property type="protein sequence ID" value="CAG9280528.1"/>
    <property type="molecule type" value="Genomic_DNA"/>
</dbReference>
<dbReference type="InterPro" id="IPR038425">
    <property type="entry name" value="GAT_sf"/>
</dbReference>
<evidence type="ECO:0000313" key="2">
    <source>
        <dbReference type="EMBL" id="CAG9280528.1"/>
    </source>
</evidence>
<feature type="region of interest" description="Disordered" evidence="1">
    <location>
        <begin position="148"/>
        <end position="202"/>
    </location>
</feature>
<evidence type="ECO:0008006" key="3">
    <source>
        <dbReference type="Google" id="ProtNLM"/>
    </source>
</evidence>
<gene>
    <name evidence="2" type="ORF">PTTT1_LOCUS13592</name>
</gene>
<accession>A0A8J9X4Z3</accession>
<reference evidence="2" key="1">
    <citation type="submission" date="2022-02" db="EMBL/GenBank/DDBJ databases">
        <authorList>
            <person name="Giguere J D."/>
        </authorList>
    </citation>
    <scope>NUCLEOTIDE SEQUENCE</scope>
    <source>
        <strain evidence="2">CCAP 1055/1</strain>
    </source>
</reference>
<feature type="compositionally biased region" description="Basic and acidic residues" evidence="1">
    <location>
        <begin position="193"/>
        <end position="202"/>
    </location>
</feature>
<organism evidence="2">
    <name type="scientific">Phaeodactylum tricornutum</name>
    <name type="common">Diatom</name>
    <dbReference type="NCBI Taxonomy" id="2850"/>
    <lineage>
        <taxon>Eukaryota</taxon>
        <taxon>Sar</taxon>
        <taxon>Stramenopiles</taxon>
        <taxon>Ochrophyta</taxon>
        <taxon>Bacillariophyta</taxon>
        <taxon>Bacillariophyceae</taxon>
        <taxon>Bacillariophycidae</taxon>
        <taxon>Naviculales</taxon>
        <taxon>Phaeodactylaceae</taxon>
        <taxon>Phaeodactylum</taxon>
    </lineage>
</organism>
<name>A0A8J9X4Z3_PHATR</name>
<proteinExistence type="predicted"/>
<evidence type="ECO:0000256" key="1">
    <source>
        <dbReference type="SAM" id="MobiDB-lite"/>
    </source>
</evidence>
<dbReference type="CDD" id="cd21383">
    <property type="entry name" value="GAT_GGA_Tom1-like"/>
    <property type="match status" value="1"/>
</dbReference>
<sequence>MSTSSFPDATDAFAAPSSTVDHKIRSDLDTVSEKMDLCVSLLRPGGGSPDPSVRADETLLQLIGFLEACAPRMVELVEAAAQGALDEATLMQCLEVNDRLTKLMADIDTALLIESPATTTVAAAPTSEPTIDLDDLLLDDSTQEALPLSVPTAGLKSTGEDDPFAAFDKTPKPASSSTAPVLAPSNDEFDDFFTERTHSQQK</sequence>
<dbReference type="AlphaFoldDB" id="A0A8J9X4Z3"/>
<dbReference type="SUPFAM" id="SSF89009">
    <property type="entry name" value="GAT-like domain"/>
    <property type="match status" value="1"/>
</dbReference>